<reference evidence="9 10" key="1">
    <citation type="journal article" date="2004" name="Science">
        <title>The genome of the diatom Thalassiosira pseudonana: ecology, evolution, and metabolism.</title>
        <authorList>
            <person name="Armbrust E.V."/>
            <person name="Berges J.A."/>
            <person name="Bowler C."/>
            <person name="Green B.R."/>
            <person name="Martinez D."/>
            <person name="Putnam N.H."/>
            <person name="Zhou S."/>
            <person name="Allen A.E."/>
            <person name="Apt K.E."/>
            <person name="Bechner M."/>
            <person name="Brzezinski M.A."/>
            <person name="Chaal B.K."/>
            <person name="Chiovitti A."/>
            <person name="Davis A.K."/>
            <person name="Demarest M.S."/>
            <person name="Detter J.C."/>
            <person name="Glavina T."/>
            <person name="Goodstein D."/>
            <person name="Hadi M.Z."/>
            <person name="Hellsten U."/>
            <person name="Hildebrand M."/>
            <person name="Jenkins B.D."/>
            <person name="Jurka J."/>
            <person name="Kapitonov V.V."/>
            <person name="Kroger N."/>
            <person name="Lau W.W."/>
            <person name="Lane T.W."/>
            <person name="Larimer F.W."/>
            <person name="Lippmeier J.C."/>
            <person name="Lucas S."/>
            <person name="Medina M."/>
            <person name="Montsant A."/>
            <person name="Obornik M."/>
            <person name="Parker M.S."/>
            <person name="Palenik B."/>
            <person name="Pazour G.J."/>
            <person name="Richardson P.M."/>
            <person name="Rynearson T.A."/>
            <person name="Saito M.A."/>
            <person name="Schwartz D.C."/>
            <person name="Thamatrakoln K."/>
            <person name="Valentin K."/>
            <person name="Vardi A."/>
            <person name="Wilkerson F.P."/>
            <person name="Rokhsar D.S."/>
        </authorList>
    </citation>
    <scope>NUCLEOTIDE SEQUENCE [LARGE SCALE GENOMIC DNA]</scope>
    <source>
        <strain evidence="9 10">CCMP1335</strain>
    </source>
</reference>
<feature type="domain" description="THH1/TOM1/TOM3" evidence="8">
    <location>
        <begin position="118"/>
        <end position="253"/>
    </location>
</feature>
<dbReference type="GeneID" id="7446784"/>
<name>B8BPX5_THAPS</name>
<evidence type="ECO:0000256" key="1">
    <source>
        <dbReference type="ARBA" id="ARBA00004127"/>
    </source>
</evidence>
<feature type="transmembrane region" description="Helical" evidence="7">
    <location>
        <begin position="162"/>
        <end position="185"/>
    </location>
</feature>
<feature type="region of interest" description="Disordered" evidence="6">
    <location>
        <begin position="330"/>
        <end position="360"/>
    </location>
</feature>
<comment type="subcellular location">
    <subcellularLocation>
        <location evidence="1">Endomembrane system</location>
        <topology evidence="1">Multi-pass membrane protein</topology>
    </subcellularLocation>
</comment>
<proteinExistence type="inferred from homology"/>
<evidence type="ECO:0000256" key="7">
    <source>
        <dbReference type="SAM" id="Phobius"/>
    </source>
</evidence>
<dbReference type="InterPro" id="IPR040226">
    <property type="entry name" value="THH1/TOM1/TOM3"/>
</dbReference>
<evidence type="ECO:0000256" key="6">
    <source>
        <dbReference type="SAM" id="MobiDB-lite"/>
    </source>
</evidence>
<organism evidence="9 10">
    <name type="scientific">Thalassiosira pseudonana</name>
    <name type="common">Marine diatom</name>
    <name type="synonym">Cyclotella nana</name>
    <dbReference type="NCBI Taxonomy" id="35128"/>
    <lineage>
        <taxon>Eukaryota</taxon>
        <taxon>Sar</taxon>
        <taxon>Stramenopiles</taxon>
        <taxon>Ochrophyta</taxon>
        <taxon>Bacillariophyta</taxon>
        <taxon>Coscinodiscophyceae</taxon>
        <taxon>Thalassiosirophycidae</taxon>
        <taxon>Thalassiosirales</taxon>
        <taxon>Thalassiosiraceae</taxon>
        <taxon>Thalassiosira</taxon>
    </lineage>
</organism>
<dbReference type="PaxDb" id="35128-Thaps1082"/>
<dbReference type="HOGENOM" id="CLU_770501_0_0_1"/>
<dbReference type="eggNOG" id="ENOG502RCR4">
    <property type="taxonomic scope" value="Eukaryota"/>
</dbReference>
<dbReference type="InterPro" id="IPR009457">
    <property type="entry name" value="THH1/TOM1/TOM3_dom"/>
</dbReference>
<dbReference type="KEGG" id="tps:THAPSDRAFT_1082"/>
<evidence type="ECO:0000256" key="5">
    <source>
        <dbReference type="ARBA" id="ARBA00023136"/>
    </source>
</evidence>
<evidence type="ECO:0000256" key="4">
    <source>
        <dbReference type="ARBA" id="ARBA00022989"/>
    </source>
</evidence>
<evidence type="ECO:0000256" key="3">
    <source>
        <dbReference type="ARBA" id="ARBA00022692"/>
    </source>
</evidence>
<dbReference type="InParanoid" id="B8BPX5"/>
<feature type="transmembrane region" description="Helical" evidence="7">
    <location>
        <begin position="279"/>
        <end position="300"/>
    </location>
</feature>
<gene>
    <name evidence="9" type="ORF">THAPSDRAFT_1082</name>
</gene>
<evidence type="ECO:0000256" key="2">
    <source>
        <dbReference type="ARBA" id="ARBA00006779"/>
    </source>
</evidence>
<dbReference type="OMA" id="FLALCYM"/>
<keyword evidence="5 7" id="KW-0472">Membrane</keyword>
<feature type="transmembrane region" description="Helical" evidence="7">
    <location>
        <begin position="20"/>
        <end position="39"/>
    </location>
</feature>
<accession>B8BPX5</accession>
<feature type="transmembrane region" description="Helical" evidence="7">
    <location>
        <begin position="247"/>
        <end position="267"/>
    </location>
</feature>
<dbReference type="Pfam" id="PF06454">
    <property type="entry name" value="THH1_TOM1-3_dom"/>
    <property type="match status" value="1"/>
</dbReference>
<feature type="transmembrane region" description="Helical" evidence="7">
    <location>
        <begin position="59"/>
        <end position="81"/>
    </location>
</feature>
<dbReference type="RefSeq" id="XP_002286621.1">
    <property type="nucleotide sequence ID" value="XM_002286585.1"/>
</dbReference>
<keyword evidence="4 7" id="KW-1133">Transmembrane helix</keyword>
<reference evidence="9 10" key="2">
    <citation type="journal article" date="2008" name="Nature">
        <title>The Phaeodactylum genome reveals the evolutionary history of diatom genomes.</title>
        <authorList>
            <person name="Bowler C."/>
            <person name="Allen A.E."/>
            <person name="Badger J.H."/>
            <person name="Grimwood J."/>
            <person name="Jabbari K."/>
            <person name="Kuo A."/>
            <person name="Maheswari U."/>
            <person name="Martens C."/>
            <person name="Maumus F."/>
            <person name="Otillar R.P."/>
            <person name="Rayko E."/>
            <person name="Salamov A."/>
            <person name="Vandepoele K."/>
            <person name="Beszteri B."/>
            <person name="Gruber A."/>
            <person name="Heijde M."/>
            <person name="Katinka M."/>
            <person name="Mock T."/>
            <person name="Valentin K."/>
            <person name="Verret F."/>
            <person name="Berges J.A."/>
            <person name="Brownlee C."/>
            <person name="Cadoret J.P."/>
            <person name="Chiovitti A."/>
            <person name="Choi C.J."/>
            <person name="Coesel S."/>
            <person name="De Martino A."/>
            <person name="Detter J.C."/>
            <person name="Durkin C."/>
            <person name="Falciatore A."/>
            <person name="Fournet J."/>
            <person name="Haruta M."/>
            <person name="Huysman M.J."/>
            <person name="Jenkins B.D."/>
            <person name="Jiroutova K."/>
            <person name="Jorgensen R.E."/>
            <person name="Joubert Y."/>
            <person name="Kaplan A."/>
            <person name="Kroger N."/>
            <person name="Kroth P.G."/>
            <person name="La Roche J."/>
            <person name="Lindquist E."/>
            <person name="Lommer M."/>
            <person name="Martin-Jezequel V."/>
            <person name="Lopez P.J."/>
            <person name="Lucas S."/>
            <person name="Mangogna M."/>
            <person name="McGinnis K."/>
            <person name="Medlin L.K."/>
            <person name="Montsant A."/>
            <person name="Oudot-Le Secq M.P."/>
            <person name="Napoli C."/>
            <person name="Obornik M."/>
            <person name="Parker M.S."/>
            <person name="Petit J.L."/>
            <person name="Porcel B.M."/>
            <person name="Poulsen N."/>
            <person name="Robison M."/>
            <person name="Rychlewski L."/>
            <person name="Rynearson T.A."/>
            <person name="Schmutz J."/>
            <person name="Shapiro H."/>
            <person name="Siaut M."/>
            <person name="Stanley M."/>
            <person name="Sussman M.R."/>
            <person name="Taylor A.R."/>
            <person name="Vardi A."/>
            <person name="von Dassow P."/>
            <person name="Vyverman W."/>
            <person name="Willis A."/>
            <person name="Wyrwicz L.S."/>
            <person name="Rokhsar D.S."/>
            <person name="Weissenbach J."/>
            <person name="Armbrust E.V."/>
            <person name="Green B.R."/>
            <person name="Van de Peer Y."/>
            <person name="Grigoriev I.V."/>
        </authorList>
    </citation>
    <scope>NUCLEOTIDE SEQUENCE [LARGE SCALE GENOMIC DNA]</scope>
    <source>
        <strain evidence="9 10">CCMP1335</strain>
    </source>
</reference>
<dbReference type="AlphaFoldDB" id="B8BPX5"/>
<dbReference type="Proteomes" id="UP000001449">
    <property type="component" value="Chromosome 1"/>
</dbReference>
<evidence type="ECO:0000313" key="9">
    <source>
        <dbReference type="EMBL" id="EED96262.1"/>
    </source>
</evidence>
<keyword evidence="3 7" id="KW-0812">Transmembrane</keyword>
<dbReference type="GO" id="GO:0012505">
    <property type="term" value="C:endomembrane system"/>
    <property type="evidence" value="ECO:0007669"/>
    <property type="project" value="UniProtKB-SubCell"/>
</dbReference>
<protein>
    <recommendedName>
        <fullName evidence="8">THH1/TOM1/TOM3 domain-containing protein</fullName>
    </recommendedName>
</protein>
<sequence>MILLVATTMLNADPSITLDLFTVCLIIASILYSFCLVLAKRKWFFLRRLNGSMLDTKKLLILSAATACFLRILSFVGVIAMEIANVRAHYSLKPSRHEDQEHENHPIDKDQGFYDSAMTVMFDLPNAIIVSTYVLLTLVWAECSLLSRFHTENSVQWRKKWLLWYMIFNTALYATQIVLYILIFVGGGESSQVEVVRNIVNVAMAGINLSSVFLVFILYIYLGVTFSGFPYRSQTSKESLREISKVMAFWSLSRIVWGASMLAIYIHDVDLLRPSQGGWIPMAFLLQLIVCEIAPIIVLMDYSFMTIFDFGSSREMPSLASRQHDMAMNERRSWNVEESPRRSDDASSEAEEPLLNRSIS</sequence>
<dbReference type="PANTHER" id="PTHR31142:SF3">
    <property type="entry name" value="THH1_TOM1_TOM3 DOMAIN-CONTAINING PROTEIN"/>
    <property type="match status" value="1"/>
</dbReference>
<comment type="similarity">
    <text evidence="2">Belongs to the plant tobamovirus multiplication TOM1 protein family.</text>
</comment>
<feature type="transmembrane region" description="Helical" evidence="7">
    <location>
        <begin position="205"/>
        <end position="226"/>
    </location>
</feature>
<dbReference type="PANTHER" id="PTHR31142">
    <property type="entry name" value="TOBAMOVIRUS MULTIPLICATION PROTEIN 1-LIKE ISOFORM X1"/>
    <property type="match status" value="1"/>
</dbReference>
<feature type="compositionally biased region" description="Basic and acidic residues" evidence="6">
    <location>
        <begin position="330"/>
        <end position="345"/>
    </location>
</feature>
<keyword evidence="10" id="KW-1185">Reference proteome</keyword>
<evidence type="ECO:0000259" key="8">
    <source>
        <dbReference type="Pfam" id="PF06454"/>
    </source>
</evidence>
<evidence type="ECO:0000313" key="10">
    <source>
        <dbReference type="Proteomes" id="UP000001449"/>
    </source>
</evidence>
<feature type="transmembrane region" description="Helical" evidence="7">
    <location>
        <begin position="124"/>
        <end position="141"/>
    </location>
</feature>
<dbReference type="EMBL" id="CM000638">
    <property type="protein sequence ID" value="EED96262.1"/>
    <property type="molecule type" value="Genomic_DNA"/>
</dbReference>